<protein>
    <recommendedName>
        <fullName evidence="3">Lipoprotein</fullName>
    </recommendedName>
</protein>
<name>A0A6G4R0H0_9CAUL</name>
<keyword evidence="1" id="KW-0732">Signal</keyword>
<dbReference type="AlphaFoldDB" id="A0A6G4R0H0"/>
<dbReference type="RefSeq" id="WP_165260553.1">
    <property type="nucleotide sequence ID" value="NZ_JAAKGT010000008.1"/>
</dbReference>
<feature type="chain" id="PRO_5026288949" description="Lipoprotein" evidence="1">
    <location>
        <begin position="20"/>
        <end position="124"/>
    </location>
</feature>
<comment type="caution">
    <text evidence="2">The sequence shown here is derived from an EMBL/GenBank/DDBJ whole genome shotgun (WGS) entry which is preliminary data.</text>
</comment>
<reference evidence="2" key="1">
    <citation type="submission" date="2020-02" db="EMBL/GenBank/DDBJ databases">
        <authorList>
            <person name="Gao J."/>
            <person name="Sun J."/>
        </authorList>
    </citation>
    <scope>NUCLEOTIDE SEQUENCE</scope>
    <source>
        <strain evidence="2">602-2</strain>
    </source>
</reference>
<evidence type="ECO:0008006" key="3">
    <source>
        <dbReference type="Google" id="ProtNLM"/>
    </source>
</evidence>
<feature type="signal peptide" evidence="1">
    <location>
        <begin position="1"/>
        <end position="19"/>
    </location>
</feature>
<evidence type="ECO:0000313" key="2">
    <source>
        <dbReference type="EMBL" id="NGM51271.1"/>
    </source>
</evidence>
<organism evidence="2">
    <name type="scientific">Caulobacter sp. 602-2</name>
    <dbReference type="NCBI Taxonomy" id="2710887"/>
    <lineage>
        <taxon>Bacteria</taxon>
        <taxon>Pseudomonadati</taxon>
        <taxon>Pseudomonadota</taxon>
        <taxon>Alphaproteobacteria</taxon>
        <taxon>Caulobacterales</taxon>
        <taxon>Caulobacteraceae</taxon>
        <taxon>Caulobacter</taxon>
    </lineage>
</organism>
<dbReference type="PROSITE" id="PS51257">
    <property type="entry name" value="PROKAR_LIPOPROTEIN"/>
    <property type="match status" value="1"/>
</dbReference>
<gene>
    <name evidence="2" type="ORF">G5B46_16805</name>
</gene>
<proteinExistence type="predicted"/>
<sequence length="124" mass="13367">MMQRRVLIALALIAVVAQACGPDAQDRRRAQAREAVRAAGFADAQFQRGQSPTQLSLCKVGQTRNRGWAFHWRTEEASGLYCARDDGRPDEILLLEGARPAAPAGGIPVVEASAAARSLARTVR</sequence>
<accession>A0A6G4R0H0</accession>
<evidence type="ECO:0000256" key="1">
    <source>
        <dbReference type="SAM" id="SignalP"/>
    </source>
</evidence>
<dbReference type="EMBL" id="JAAKGT010000008">
    <property type="protein sequence ID" value="NGM51271.1"/>
    <property type="molecule type" value="Genomic_DNA"/>
</dbReference>